<dbReference type="SUPFAM" id="SSF90123">
    <property type="entry name" value="ABC transporter transmembrane region"/>
    <property type="match status" value="1"/>
</dbReference>
<dbReference type="RefSeq" id="WP_116078326.1">
    <property type="nucleotide sequence ID" value="NZ_CP187639.1"/>
</dbReference>
<dbReference type="GO" id="GO:0043213">
    <property type="term" value="P:bacteriocin transport"/>
    <property type="evidence" value="ECO:0007669"/>
    <property type="project" value="UniProtKB-KW"/>
</dbReference>
<dbReference type="Gene3D" id="3.40.50.300">
    <property type="entry name" value="P-loop containing nucleotide triphosphate hydrolases"/>
    <property type="match status" value="1"/>
</dbReference>
<keyword evidence="2" id="KW-0813">Transport</keyword>
<dbReference type="InterPro" id="IPR017871">
    <property type="entry name" value="ABC_transporter-like_CS"/>
</dbReference>
<evidence type="ECO:0000256" key="10">
    <source>
        <dbReference type="ARBA" id="ARBA00023136"/>
    </source>
</evidence>
<reference evidence="16" key="1">
    <citation type="journal article" date="2018" name="Appl. Environ. Microbiol.">
        <title>Antimicrobial susceptibility testing and tentative epidemiological cut-off values of five Bacillus species relevant for use as animal feed additives or for plant protection.</title>
        <authorList>
            <person name="Agerso Y."/>
            <person name="Stuer-Lauridsen B."/>
            <person name="Bjerre K."/>
            <person name="Jensen M.G."/>
            <person name="Johansen E."/>
            <person name="Bennedsen M."/>
            <person name="Brockmann E."/>
            <person name="Nielsen B."/>
        </authorList>
    </citation>
    <scope>NUCLEOTIDE SEQUENCE [LARGE SCALE GENOMIC DNA]</scope>
    <source>
        <strain evidence="16">CHCC20162</strain>
    </source>
</reference>
<keyword evidence="7" id="KW-0067">ATP-binding</keyword>
<dbReference type="GO" id="GO:0015031">
    <property type="term" value="P:protein transport"/>
    <property type="evidence" value="ECO:0007669"/>
    <property type="project" value="UniProtKB-KW"/>
</dbReference>
<feature type="transmembrane region" description="Helical" evidence="12">
    <location>
        <begin position="278"/>
        <end position="294"/>
    </location>
</feature>
<evidence type="ECO:0000256" key="12">
    <source>
        <dbReference type="SAM" id="Phobius"/>
    </source>
</evidence>
<dbReference type="Gene3D" id="1.20.1560.10">
    <property type="entry name" value="ABC transporter type 1, transmembrane domain"/>
    <property type="match status" value="1"/>
</dbReference>
<evidence type="ECO:0000256" key="11">
    <source>
        <dbReference type="ARBA" id="ARBA00043264"/>
    </source>
</evidence>
<sequence length="719" mass="82036">MNTLRKLKHIEQGEHSECGLACLAMVLQYYKIEGKLSELRDEYGVPKGGFTLLHLSKIARDYGLHSKGMKVPLFKNLKQASFPLIAFWNNKHFVVVAKIRRDKALILDPACGRLWLPLEECMQSFSGFILTFDLEKSKIQTKTHKSKEKNYIVDIIFNKKGIILTLLLVALLTQMIGALIPMSNQWLVDHLSTATQRNYYSFIGISIGICLVLFYLLQLLRGRLITHFQTYFDDAIMSRFIYNLINLPITFFMNRSTGDLIFRSNLNVYIRQILTQRLVTIITDCLFLFVYLFIMMQYSIQLTVITIMFACIIVIVSILNAKKVKEVTDSELIEQSKVQKIVTEMVEGIETIKSVYVGNQFYEKWKVHFNKQLELTQKKNMIMVFLGNIPVSLQFILPITLVWVGIYYININQLTVGELLGINTIALSFITPVVSLANSYTDLILLSSYFSKLEEVTNTTEIQSKSNLIQDTTIDSIALQGVEYKYSTFEDPIVKDINLKILKGQKIAIVGKSGSGKSTLLKLLCGLLKPTNGHLAINDKGSVCYSDSFYEKKVGVVNQHPYIFNMSVKDNIVLNDYQEPKDNARLEQAIIYSDILDIVQGLPLGLLTQVSEGGENFSGGQRQKISIARALYKNPELLIMDEPTSSLDNISEEKIMDYLIRNDQTLVVAAHRLNTIRTFDRIIVMNEGEIVEEGTHHELIKQKGYYYNIYSTEETKEFI</sequence>
<dbReference type="GO" id="GO:0005886">
    <property type="term" value="C:plasma membrane"/>
    <property type="evidence" value="ECO:0007669"/>
    <property type="project" value="UniProtKB-SubCell"/>
</dbReference>
<dbReference type="CDD" id="cd18555">
    <property type="entry name" value="ABC_6TM_T1SS_like"/>
    <property type="match status" value="1"/>
</dbReference>
<dbReference type="GO" id="GO:0006508">
    <property type="term" value="P:proteolysis"/>
    <property type="evidence" value="ECO:0007669"/>
    <property type="project" value="InterPro"/>
</dbReference>
<dbReference type="AlphaFoldDB" id="A0A3D8WUJ2"/>
<dbReference type="InterPro" id="IPR027417">
    <property type="entry name" value="P-loop_NTPase"/>
</dbReference>
<dbReference type="PANTHER" id="PTHR24221">
    <property type="entry name" value="ATP-BINDING CASSETTE SUB-FAMILY B"/>
    <property type="match status" value="1"/>
</dbReference>
<evidence type="ECO:0000256" key="6">
    <source>
        <dbReference type="ARBA" id="ARBA00022807"/>
    </source>
</evidence>
<gene>
    <name evidence="16" type="ORF">C3744_27390</name>
</gene>
<evidence type="ECO:0000259" key="14">
    <source>
        <dbReference type="PROSITE" id="PS50929"/>
    </source>
</evidence>
<dbReference type="GO" id="GO:0034040">
    <property type="term" value="F:ATPase-coupled lipid transmembrane transporter activity"/>
    <property type="evidence" value="ECO:0007669"/>
    <property type="project" value="TreeGrafter"/>
</dbReference>
<organism evidence="16 17">
    <name type="scientific">Priestia megaterium</name>
    <name type="common">Bacillus megaterium</name>
    <dbReference type="NCBI Taxonomy" id="1404"/>
    <lineage>
        <taxon>Bacteria</taxon>
        <taxon>Bacillati</taxon>
        <taxon>Bacillota</taxon>
        <taxon>Bacilli</taxon>
        <taxon>Bacillales</taxon>
        <taxon>Bacillaceae</taxon>
        <taxon>Priestia</taxon>
    </lineage>
</organism>
<evidence type="ECO:0000256" key="5">
    <source>
        <dbReference type="ARBA" id="ARBA00022741"/>
    </source>
</evidence>
<dbReference type="InterPro" id="IPR003593">
    <property type="entry name" value="AAA+_ATPase"/>
</dbReference>
<evidence type="ECO:0000259" key="15">
    <source>
        <dbReference type="PROSITE" id="PS50990"/>
    </source>
</evidence>
<feature type="transmembrane region" description="Helical" evidence="12">
    <location>
        <begin position="161"/>
        <end position="180"/>
    </location>
</feature>
<dbReference type="InterPro" id="IPR011527">
    <property type="entry name" value="ABC1_TM_dom"/>
</dbReference>
<feature type="transmembrane region" description="Helical" evidence="12">
    <location>
        <begin position="381"/>
        <end position="408"/>
    </location>
</feature>
<keyword evidence="3" id="KW-1003">Cell membrane</keyword>
<proteinExistence type="predicted"/>
<evidence type="ECO:0000256" key="4">
    <source>
        <dbReference type="ARBA" id="ARBA00022692"/>
    </source>
</evidence>
<keyword evidence="10 12" id="KW-0472">Membrane</keyword>
<dbReference type="InterPro" id="IPR033839">
    <property type="entry name" value="Lacticin_481_peptidase"/>
</dbReference>
<dbReference type="GO" id="GO:0016887">
    <property type="term" value="F:ATP hydrolysis activity"/>
    <property type="evidence" value="ECO:0007669"/>
    <property type="project" value="InterPro"/>
</dbReference>
<keyword evidence="6" id="KW-0378">Hydrolase</keyword>
<comment type="caution">
    <text evidence="16">The sequence shown here is derived from an EMBL/GenBank/DDBJ whole genome shotgun (WGS) entry which is preliminary data.</text>
</comment>
<dbReference type="GO" id="GO:0005524">
    <property type="term" value="F:ATP binding"/>
    <property type="evidence" value="ECO:0007669"/>
    <property type="project" value="UniProtKB-KW"/>
</dbReference>
<keyword evidence="8" id="KW-0653">Protein transport</keyword>
<evidence type="ECO:0000256" key="2">
    <source>
        <dbReference type="ARBA" id="ARBA00022448"/>
    </source>
</evidence>
<dbReference type="SUPFAM" id="SSF52540">
    <property type="entry name" value="P-loop containing nucleoside triphosphate hydrolases"/>
    <property type="match status" value="1"/>
</dbReference>
<comment type="subcellular location">
    <subcellularLocation>
        <location evidence="1">Cell membrane</location>
        <topology evidence="1">Multi-pass membrane protein</topology>
    </subcellularLocation>
</comment>
<feature type="transmembrane region" description="Helical" evidence="12">
    <location>
        <begin position="300"/>
        <end position="319"/>
    </location>
</feature>
<keyword evidence="6" id="KW-0788">Thiol protease</keyword>
<dbReference type="PROSITE" id="PS50990">
    <property type="entry name" value="PEPTIDASE_C39"/>
    <property type="match status" value="1"/>
</dbReference>
<evidence type="ECO:0000256" key="9">
    <source>
        <dbReference type="ARBA" id="ARBA00022989"/>
    </source>
</evidence>
<feature type="domain" description="ABC transporter" evidence="13">
    <location>
        <begin position="477"/>
        <end position="712"/>
    </location>
</feature>
<dbReference type="InterPro" id="IPR005074">
    <property type="entry name" value="Peptidase_C39"/>
</dbReference>
<keyword evidence="4 12" id="KW-0812">Transmembrane</keyword>
<evidence type="ECO:0000313" key="17">
    <source>
        <dbReference type="Proteomes" id="UP000256519"/>
    </source>
</evidence>
<dbReference type="InterPro" id="IPR003439">
    <property type="entry name" value="ABC_transporter-like_ATP-bd"/>
</dbReference>
<dbReference type="Gene3D" id="3.90.70.10">
    <property type="entry name" value="Cysteine proteinases"/>
    <property type="match status" value="1"/>
</dbReference>
<dbReference type="Pfam" id="PF03412">
    <property type="entry name" value="Peptidase_C39"/>
    <property type="match status" value="1"/>
</dbReference>
<evidence type="ECO:0000256" key="7">
    <source>
        <dbReference type="ARBA" id="ARBA00022840"/>
    </source>
</evidence>
<accession>A0A3D8WUJ2</accession>
<feature type="domain" description="Peptidase C39" evidence="15">
    <location>
        <begin position="12"/>
        <end position="132"/>
    </location>
</feature>
<dbReference type="FunFam" id="3.40.50.300:FF:000299">
    <property type="entry name" value="ABC transporter ATP-binding protein/permease"/>
    <property type="match status" value="1"/>
</dbReference>
<keyword evidence="6" id="KW-0645">Protease</keyword>
<dbReference type="GO" id="GO:0140359">
    <property type="term" value="F:ABC-type transporter activity"/>
    <property type="evidence" value="ECO:0007669"/>
    <property type="project" value="InterPro"/>
</dbReference>
<dbReference type="PANTHER" id="PTHR24221:SF654">
    <property type="entry name" value="ATP-BINDING CASSETTE SUB-FAMILY B MEMBER 6"/>
    <property type="match status" value="1"/>
</dbReference>
<dbReference type="Pfam" id="PF00005">
    <property type="entry name" value="ABC_tran"/>
    <property type="match status" value="1"/>
</dbReference>
<dbReference type="Pfam" id="PF00664">
    <property type="entry name" value="ABC_membrane"/>
    <property type="match status" value="1"/>
</dbReference>
<dbReference type="GO" id="GO:0008234">
    <property type="term" value="F:cysteine-type peptidase activity"/>
    <property type="evidence" value="ECO:0007669"/>
    <property type="project" value="UniProtKB-KW"/>
</dbReference>
<evidence type="ECO:0000256" key="3">
    <source>
        <dbReference type="ARBA" id="ARBA00022475"/>
    </source>
</evidence>
<name>A0A3D8WUJ2_PRIMG</name>
<evidence type="ECO:0000313" key="16">
    <source>
        <dbReference type="EMBL" id="RDZ07682.1"/>
    </source>
</evidence>
<dbReference type="InterPro" id="IPR036640">
    <property type="entry name" value="ABC1_TM_sf"/>
</dbReference>
<keyword evidence="5" id="KW-0547">Nucleotide-binding</keyword>
<protein>
    <submittedName>
        <fullName evidence="16">Peptidase domain-containing ABC transporter</fullName>
    </submittedName>
</protein>
<dbReference type="PROSITE" id="PS00211">
    <property type="entry name" value="ABC_TRANSPORTER_1"/>
    <property type="match status" value="1"/>
</dbReference>
<feature type="transmembrane region" description="Helical" evidence="12">
    <location>
        <begin position="200"/>
        <end position="220"/>
    </location>
</feature>
<dbReference type="EMBL" id="PQWM01000053">
    <property type="protein sequence ID" value="RDZ07682.1"/>
    <property type="molecule type" value="Genomic_DNA"/>
</dbReference>
<dbReference type="Proteomes" id="UP000256519">
    <property type="component" value="Unassembled WGS sequence"/>
</dbReference>
<evidence type="ECO:0000256" key="1">
    <source>
        <dbReference type="ARBA" id="ARBA00004651"/>
    </source>
</evidence>
<dbReference type="PROSITE" id="PS50929">
    <property type="entry name" value="ABC_TM1F"/>
    <property type="match status" value="1"/>
</dbReference>
<dbReference type="CDD" id="cd02425">
    <property type="entry name" value="Peptidase_C39F"/>
    <property type="match status" value="1"/>
</dbReference>
<feature type="domain" description="ABC transmembrane type-1" evidence="14">
    <location>
        <begin position="164"/>
        <end position="445"/>
    </location>
</feature>
<dbReference type="SMART" id="SM00382">
    <property type="entry name" value="AAA"/>
    <property type="match status" value="1"/>
</dbReference>
<evidence type="ECO:0000256" key="8">
    <source>
        <dbReference type="ARBA" id="ARBA00022927"/>
    </source>
</evidence>
<dbReference type="InterPro" id="IPR039421">
    <property type="entry name" value="Type_1_exporter"/>
</dbReference>
<keyword evidence="11" id="KW-0080">Bacteriocin transport</keyword>
<dbReference type="PROSITE" id="PS50893">
    <property type="entry name" value="ABC_TRANSPORTER_2"/>
    <property type="match status" value="1"/>
</dbReference>
<evidence type="ECO:0000259" key="13">
    <source>
        <dbReference type="PROSITE" id="PS50893"/>
    </source>
</evidence>
<keyword evidence="9 12" id="KW-1133">Transmembrane helix</keyword>